<comment type="caution">
    <text evidence="1">The sequence shown here is derived from an EMBL/GenBank/DDBJ whole genome shotgun (WGS) entry which is preliminary data.</text>
</comment>
<evidence type="ECO:0000313" key="1">
    <source>
        <dbReference type="EMBL" id="GGG01173.1"/>
    </source>
</evidence>
<dbReference type="Proteomes" id="UP000634043">
    <property type="component" value="Unassembled WGS sequence"/>
</dbReference>
<protein>
    <submittedName>
        <fullName evidence="1">Uncharacterized protein</fullName>
    </submittedName>
</protein>
<keyword evidence="2" id="KW-1185">Reference proteome</keyword>
<name>A0ABQ1VWL8_9BACT</name>
<organism evidence="1 2">
    <name type="scientific">Pontibacter amylolyticus</name>
    <dbReference type="NCBI Taxonomy" id="1424080"/>
    <lineage>
        <taxon>Bacteria</taxon>
        <taxon>Pseudomonadati</taxon>
        <taxon>Bacteroidota</taxon>
        <taxon>Cytophagia</taxon>
        <taxon>Cytophagales</taxon>
        <taxon>Hymenobacteraceae</taxon>
        <taxon>Pontibacter</taxon>
    </lineage>
</organism>
<proteinExistence type="predicted"/>
<gene>
    <name evidence="1" type="ORF">GCM10011323_02620</name>
</gene>
<evidence type="ECO:0000313" key="2">
    <source>
        <dbReference type="Proteomes" id="UP000634043"/>
    </source>
</evidence>
<reference evidence="2" key="1">
    <citation type="journal article" date="2019" name="Int. J. Syst. Evol. Microbiol.">
        <title>The Global Catalogue of Microorganisms (GCM) 10K type strain sequencing project: providing services to taxonomists for standard genome sequencing and annotation.</title>
        <authorList>
            <consortium name="The Broad Institute Genomics Platform"/>
            <consortium name="The Broad Institute Genome Sequencing Center for Infectious Disease"/>
            <person name="Wu L."/>
            <person name="Ma J."/>
        </authorList>
    </citation>
    <scope>NUCLEOTIDE SEQUENCE [LARGE SCALE GENOMIC DNA]</scope>
    <source>
        <strain evidence="2">CGMCC 1.12749</strain>
    </source>
</reference>
<sequence>MWVALLCFSGFLRPGHFAIIPEDGYADTTAGQLTAAESKGSVAWAEPNAFSSISPAEAPLQLFYKYYGLRLQWCMRYCPKPVFPVFGVTSLTEQFRILPNAP</sequence>
<dbReference type="EMBL" id="BMFP01000001">
    <property type="protein sequence ID" value="GGG01173.1"/>
    <property type="molecule type" value="Genomic_DNA"/>
</dbReference>
<accession>A0ABQ1VWL8</accession>